<feature type="transmembrane region" description="Helical" evidence="10">
    <location>
        <begin position="100"/>
        <end position="118"/>
    </location>
</feature>
<keyword evidence="5 10" id="KW-0552">Olfaction</keyword>
<dbReference type="PROSITE" id="PS00237">
    <property type="entry name" value="G_PROTEIN_RECEP_F1_1"/>
    <property type="match status" value="1"/>
</dbReference>
<dbReference type="HOGENOM" id="CLU_012526_5_11_1"/>
<accession>F6RWX8</accession>
<evidence type="ECO:0000256" key="2">
    <source>
        <dbReference type="ARBA" id="ARBA00022475"/>
    </source>
</evidence>
<feature type="transmembrane region" description="Helical" evidence="10">
    <location>
        <begin position="270"/>
        <end position="290"/>
    </location>
</feature>
<keyword evidence="13" id="KW-1185">Reference proteome</keyword>
<dbReference type="GeneID" id="100088365"/>
<feature type="transmembrane region" description="Helical" evidence="10">
    <location>
        <begin position="235"/>
        <end position="258"/>
    </location>
</feature>
<dbReference type="GeneTree" id="ENSGT01140000282520"/>
<evidence type="ECO:0000313" key="12">
    <source>
        <dbReference type="Ensembl" id="ENSOANP00000027545.2"/>
    </source>
</evidence>
<feature type="transmembrane region" description="Helical" evidence="10">
    <location>
        <begin position="138"/>
        <end position="156"/>
    </location>
</feature>
<evidence type="ECO:0000256" key="5">
    <source>
        <dbReference type="ARBA" id="ARBA00022725"/>
    </source>
</evidence>
<dbReference type="GO" id="GO:0050911">
    <property type="term" value="P:detection of chemical stimulus involved in sensory perception of smell"/>
    <property type="evidence" value="ECO:0000318"/>
    <property type="project" value="GO_Central"/>
</dbReference>
<reference evidence="12 13" key="1">
    <citation type="journal article" date="2008" name="Nature">
        <title>Genome analysis of the platypus reveals unique signatures of evolution.</title>
        <authorList>
            <person name="Warren W.C."/>
            <person name="Hillier L.W."/>
            <person name="Marshall Graves J.A."/>
            <person name="Birney E."/>
            <person name="Ponting C.P."/>
            <person name="Grutzner F."/>
            <person name="Belov K."/>
            <person name="Miller W."/>
            <person name="Clarke L."/>
            <person name="Chinwalla A.T."/>
            <person name="Yang S.P."/>
            <person name="Heger A."/>
            <person name="Locke D.P."/>
            <person name="Miethke P."/>
            <person name="Waters P.D."/>
            <person name="Veyrunes F."/>
            <person name="Fulton L."/>
            <person name="Fulton B."/>
            <person name="Graves T."/>
            <person name="Wallis J."/>
            <person name="Puente X.S."/>
            <person name="Lopez-Otin C."/>
            <person name="Ordonez G.R."/>
            <person name="Eichler E.E."/>
            <person name="Chen L."/>
            <person name="Cheng Z."/>
            <person name="Deakin J.E."/>
            <person name="Alsop A."/>
            <person name="Thompson K."/>
            <person name="Kirby P."/>
            <person name="Papenfuss A.T."/>
            <person name="Wakefield M.J."/>
            <person name="Olender T."/>
            <person name="Lancet D."/>
            <person name="Huttley G.A."/>
            <person name="Smit A.F."/>
            <person name="Pask A."/>
            <person name="Temple-Smith P."/>
            <person name="Batzer M.A."/>
            <person name="Walker J.A."/>
            <person name="Konkel M.K."/>
            <person name="Harris R.S."/>
            <person name="Whittington C.M."/>
            <person name="Wong E.S."/>
            <person name="Gemmell N.J."/>
            <person name="Buschiazzo E."/>
            <person name="Vargas Jentzsch I.M."/>
            <person name="Merkel A."/>
            <person name="Schmitz J."/>
            <person name="Zemann A."/>
            <person name="Churakov G."/>
            <person name="Kriegs J.O."/>
            <person name="Brosius J."/>
            <person name="Murchison E.P."/>
            <person name="Sachidanandam R."/>
            <person name="Smith C."/>
            <person name="Hannon G.J."/>
            <person name="Tsend-Ayush E."/>
            <person name="McMillan D."/>
            <person name="Attenborough R."/>
            <person name="Rens W."/>
            <person name="Ferguson-Smith M."/>
            <person name="Lefevre C.M."/>
            <person name="Sharp J.A."/>
            <person name="Nicholas K.R."/>
            <person name="Ray D.A."/>
            <person name="Kube M."/>
            <person name="Reinhardt R."/>
            <person name="Pringle T.H."/>
            <person name="Taylor J."/>
            <person name="Jones R.C."/>
            <person name="Nixon B."/>
            <person name="Dacheux J.L."/>
            <person name="Niwa H."/>
            <person name="Sekita Y."/>
            <person name="Huang X."/>
            <person name="Stark A."/>
            <person name="Kheradpour P."/>
            <person name="Kellis M."/>
            <person name="Flicek P."/>
            <person name="Chen Y."/>
            <person name="Webber C."/>
            <person name="Hardison R."/>
            <person name="Nelson J."/>
            <person name="Hallsworth-Pepin K."/>
            <person name="Delehaunty K."/>
            <person name="Markovic C."/>
            <person name="Minx P."/>
            <person name="Feng Y."/>
            <person name="Kremitzki C."/>
            <person name="Mitreva M."/>
            <person name="Glasscock J."/>
            <person name="Wylie T."/>
            <person name="Wohldmann P."/>
            <person name="Thiru P."/>
            <person name="Nhan M.N."/>
            <person name="Pohl C.S."/>
            <person name="Smith S.M."/>
            <person name="Hou S."/>
            <person name="Nefedov M."/>
            <person name="de Jong P.J."/>
            <person name="Renfree M.B."/>
            <person name="Mardis E.R."/>
            <person name="Wilson R.K."/>
        </authorList>
    </citation>
    <scope>NUCLEOTIDE SEQUENCE [LARGE SCALE GENOMIC DNA]</scope>
    <source>
        <strain evidence="12 13">Glennie</strain>
    </source>
</reference>
<keyword evidence="3 10" id="KW-0716">Sensory transduction</keyword>
<dbReference type="OrthoDB" id="9975554at2759"/>
<dbReference type="GO" id="GO:0005886">
    <property type="term" value="C:plasma membrane"/>
    <property type="evidence" value="ECO:0000318"/>
    <property type="project" value="GO_Central"/>
</dbReference>
<evidence type="ECO:0000256" key="6">
    <source>
        <dbReference type="ARBA" id="ARBA00022989"/>
    </source>
</evidence>
<feature type="domain" description="G-protein coupled receptors family 1 profile" evidence="11">
    <location>
        <begin position="39"/>
        <end position="288"/>
    </location>
</feature>
<dbReference type="FunFam" id="1.20.1070.10:FF:000001">
    <property type="entry name" value="Olfactory receptor"/>
    <property type="match status" value="1"/>
</dbReference>
<reference evidence="12" key="3">
    <citation type="submission" date="2025-09" db="UniProtKB">
        <authorList>
            <consortium name="Ensembl"/>
        </authorList>
    </citation>
    <scope>IDENTIFICATION</scope>
    <source>
        <strain evidence="12">Glennie</strain>
    </source>
</reference>
<dbReference type="Gene3D" id="1.20.1070.10">
    <property type="entry name" value="Rhodopsin 7-helix transmembrane proteins"/>
    <property type="match status" value="1"/>
</dbReference>
<evidence type="ECO:0000259" key="11">
    <source>
        <dbReference type="PROSITE" id="PS50262"/>
    </source>
</evidence>
<dbReference type="InterPro" id="IPR000725">
    <property type="entry name" value="Olfact_rcpt"/>
</dbReference>
<dbReference type="Proteomes" id="UP000002279">
    <property type="component" value="Chromosome X5"/>
</dbReference>
<dbReference type="CDD" id="cd15231">
    <property type="entry name" value="7tmA_OR5V1-like"/>
    <property type="match status" value="1"/>
</dbReference>
<dbReference type="InterPro" id="IPR017452">
    <property type="entry name" value="GPCR_Rhodpsn_7TM"/>
</dbReference>
<feature type="transmembrane region" description="Helical" evidence="10">
    <location>
        <begin position="23"/>
        <end position="48"/>
    </location>
</feature>
<dbReference type="FunCoup" id="F6RWX8">
    <property type="interactions" value="181"/>
</dbReference>
<dbReference type="RefSeq" id="XP_001518061.4">
    <property type="nucleotide sequence ID" value="XM_001518011.4"/>
</dbReference>
<sequence length="316" mass="35525">MENQTAPTEFILLGFSNLLGLQVLFFVIFLTTYFYTLVGNGFILWVTLLDARLHAPMYFFLRNLAFLDLCYTTTIVPQMLVHLLAERKNISFARCATQQFAFIFFVGVECLLLAGMAFDRYLAICQPLRYSVVMERGLSIQLAAASWAGGLLNSMVHTALTFRLPFCGNNLIDYFFCDILPLLLLSCGDTSVNEVVLLSVGVLIGWTPFMGIIFSYLYILIAILKIHSSEGRRKAFSTCASHLTVVLLYYGSAIFTYVRPISAYSLDHARLISVVYSMVTPMLNPIIYTLRNKDIKMALRALGKRWILPHAASPAV</sequence>
<dbReference type="PRINTS" id="PR00245">
    <property type="entry name" value="OLFACTORYR"/>
</dbReference>
<dbReference type="STRING" id="9258.ENSOANP00000027545"/>
<dbReference type="PANTHER" id="PTHR26453">
    <property type="entry name" value="OLFACTORY RECEPTOR"/>
    <property type="match status" value="1"/>
</dbReference>
<evidence type="ECO:0000256" key="9">
    <source>
        <dbReference type="RuleBase" id="RU000688"/>
    </source>
</evidence>
<keyword evidence="2 10" id="KW-1003">Cell membrane</keyword>
<feature type="transmembrane region" description="Helical" evidence="10">
    <location>
        <begin position="195"/>
        <end position="223"/>
    </location>
</feature>
<evidence type="ECO:0000256" key="4">
    <source>
        <dbReference type="ARBA" id="ARBA00022692"/>
    </source>
</evidence>
<dbReference type="PRINTS" id="PR00237">
    <property type="entry name" value="GPCRRHODOPSN"/>
</dbReference>
<evidence type="ECO:0000256" key="10">
    <source>
        <dbReference type="RuleBase" id="RU363047"/>
    </source>
</evidence>
<evidence type="ECO:0000256" key="3">
    <source>
        <dbReference type="ARBA" id="ARBA00022606"/>
    </source>
</evidence>
<comment type="subcellular location">
    <subcellularLocation>
        <location evidence="1 10">Cell membrane</location>
        <topology evidence="1 10">Multi-pass membrane protein</topology>
    </subcellularLocation>
</comment>
<dbReference type="OMA" id="RKWQPPI"/>
<keyword evidence="8 9" id="KW-0807">Transducer</keyword>
<dbReference type="Pfam" id="PF13853">
    <property type="entry name" value="7tm_4"/>
    <property type="match status" value="1"/>
</dbReference>
<proteinExistence type="inferred from homology"/>
<dbReference type="InterPro" id="IPR000276">
    <property type="entry name" value="GPCR_Rhodpsn"/>
</dbReference>
<dbReference type="InParanoid" id="F6RWX8"/>
<gene>
    <name evidence="12" type="primary">LOC100088365</name>
</gene>
<evidence type="ECO:0000256" key="8">
    <source>
        <dbReference type="ARBA" id="ARBA00023224"/>
    </source>
</evidence>
<evidence type="ECO:0000256" key="7">
    <source>
        <dbReference type="ARBA" id="ARBA00023136"/>
    </source>
</evidence>
<dbReference type="eggNOG" id="ENOG502QWPY">
    <property type="taxonomic scope" value="Eukaryota"/>
</dbReference>
<dbReference type="SUPFAM" id="SSF81321">
    <property type="entry name" value="Family A G protein-coupled receptor-like"/>
    <property type="match status" value="1"/>
</dbReference>
<feature type="transmembrane region" description="Helical" evidence="10">
    <location>
        <begin position="60"/>
        <end position="80"/>
    </location>
</feature>
<keyword evidence="9" id="KW-0675">Receptor</keyword>
<comment type="similarity">
    <text evidence="9">Belongs to the G-protein coupled receptor 1 family.</text>
</comment>
<keyword evidence="6 10" id="KW-1133">Transmembrane helix</keyword>
<dbReference type="Ensembl" id="ENSOANT00000031345.2">
    <property type="protein sequence ID" value="ENSOANP00000027545.2"/>
    <property type="gene ID" value="ENSOANG00000021629.2"/>
</dbReference>
<organism evidence="12 13">
    <name type="scientific">Ornithorhynchus anatinus</name>
    <name type="common">Duckbill platypus</name>
    <dbReference type="NCBI Taxonomy" id="9258"/>
    <lineage>
        <taxon>Eukaryota</taxon>
        <taxon>Metazoa</taxon>
        <taxon>Chordata</taxon>
        <taxon>Craniata</taxon>
        <taxon>Vertebrata</taxon>
        <taxon>Euteleostomi</taxon>
        <taxon>Mammalia</taxon>
        <taxon>Monotremata</taxon>
        <taxon>Ornithorhynchidae</taxon>
        <taxon>Ornithorhynchus</taxon>
    </lineage>
</organism>
<dbReference type="AlphaFoldDB" id="F6RWX8"/>
<reference evidence="12" key="2">
    <citation type="submission" date="2025-08" db="UniProtKB">
        <authorList>
            <consortium name="Ensembl"/>
        </authorList>
    </citation>
    <scope>IDENTIFICATION</scope>
    <source>
        <strain evidence="12">Glennie</strain>
    </source>
</reference>
<keyword evidence="9" id="KW-0297">G-protein coupled receptor</keyword>
<dbReference type="GO" id="GO:0004984">
    <property type="term" value="F:olfactory receptor activity"/>
    <property type="evidence" value="ECO:0000318"/>
    <property type="project" value="GO_Central"/>
</dbReference>
<dbReference type="GO" id="GO:0004930">
    <property type="term" value="F:G protein-coupled receptor activity"/>
    <property type="evidence" value="ECO:0007669"/>
    <property type="project" value="UniProtKB-KW"/>
</dbReference>
<dbReference type="KEGG" id="oaa:100088365"/>
<protein>
    <recommendedName>
        <fullName evidence="10">Olfactory receptor</fullName>
    </recommendedName>
</protein>
<evidence type="ECO:0000313" key="13">
    <source>
        <dbReference type="Proteomes" id="UP000002279"/>
    </source>
</evidence>
<name>F6RWX8_ORNAN</name>
<keyword evidence="4 9" id="KW-0812">Transmembrane</keyword>
<dbReference type="PROSITE" id="PS50262">
    <property type="entry name" value="G_PROTEIN_RECEP_F1_2"/>
    <property type="match status" value="1"/>
</dbReference>
<keyword evidence="7 10" id="KW-0472">Membrane</keyword>
<evidence type="ECO:0000256" key="1">
    <source>
        <dbReference type="ARBA" id="ARBA00004651"/>
    </source>
</evidence>